<sequence length="108" mass="11681">MRYIPLVSGPYEAPQALQHYAGAPRGPEETRFVMAGVSCHPTALWLATPLYPAPVRAAYSSLCIPHLTEGSCYVESNHQDIQANIQGILSVAGEEEKEIRGNLASSKT</sequence>
<dbReference type="Proteomes" id="UP000324222">
    <property type="component" value="Unassembled WGS sequence"/>
</dbReference>
<evidence type="ECO:0000313" key="1">
    <source>
        <dbReference type="EMBL" id="MPC16022.1"/>
    </source>
</evidence>
<dbReference type="EMBL" id="VSRR010000471">
    <property type="protein sequence ID" value="MPC16022.1"/>
    <property type="molecule type" value="Genomic_DNA"/>
</dbReference>
<comment type="caution">
    <text evidence="1">The sequence shown here is derived from an EMBL/GenBank/DDBJ whole genome shotgun (WGS) entry which is preliminary data.</text>
</comment>
<organism evidence="1 2">
    <name type="scientific">Portunus trituberculatus</name>
    <name type="common">Swimming crab</name>
    <name type="synonym">Neptunus trituberculatus</name>
    <dbReference type="NCBI Taxonomy" id="210409"/>
    <lineage>
        <taxon>Eukaryota</taxon>
        <taxon>Metazoa</taxon>
        <taxon>Ecdysozoa</taxon>
        <taxon>Arthropoda</taxon>
        <taxon>Crustacea</taxon>
        <taxon>Multicrustacea</taxon>
        <taxon>Malacostraca</taxon>
        <taxon>Eumalacostraca</taxon>
        <taxon>Eucarida</taxon>
        <taxon>Decapoda</taxon>
        <taxon>Pleocyemata</taxon>
        <taxon>Brachyura</taxon>
        <taxon>Eubrachyura</taxon>
        <taxon>Portunoidea</taxon>
        <taxon>Portunidae</taxon>
        <taxon>Portuninae</taxon>
        <taxon>Portunus</taxon>
    </lineage>
</organism>
<dbReference type="AlphaFoldDB" id="A0A5B7D1U8"/>
<evidence type="ECO:0000313" key="2">
    <source>
        <dbReference type="Proteomes" id="UP000324222"/>
    </source>
</evidence>
<gene>
    <name evidence="1" type="ORF">E2C01_008831</name>
</gene>
<protein>
    <submittedName>
        <fullName evidence="1">Uncharacterized protein</fullName>
    </submittedName>
</protein>
<proteinExistence type="predicted"/>
<name>A0A5B7D1U8_PORTR</name>
<accession>A0A5B7D1U8</accession>
<keyword evidence="2" id="KW-1185">Reference proteome</keyword>
<reference evidence="1 2" key="1">
    <citation type="submission" date="2019-05" db="EMBL/GenBank/DDBJ databases">
        <title>Another draft genome of Portunus trituberculatus and its Hox gene families provides insights of decapod evolution.</title>
        <authorList>
            <person name="Jeong J.-H."/>
            <person name="Song I."/>
            <person name="Kim S."/>
            <person name="Choi T."/>
            <person name="Kim D."/>
            <person name="Ryu S."/>
            <person name="Kim W."/>
        </authorList>
    </citation>
    <scope>NUCLEOTIDE SEQUENCE [LARGE SCALE GENOMIC DNA]</scope>
    <source>
        <tissue evidence="1">Muscle</tissue>
    </source>
</reference>